<feature type="transmembrane region" description="Helical" evidence="1">
    <location>
        <begin position="16"/>
        <end position="36"/>
    </location>
</feature>
<dbReference type="AlphaFoldDB" id="A0A0L6UAM7"/>
<protein>
    <submittedName>
        <fullName evidence="2">Uncharacterized protein</fullName>
    </submittedName>
</protein>
<feature type="non-terminal residue" evidence="2">
    <location>
        <position position="1"/>
    </location>
</feature>
<dbReference type="STRING" id="27349.A0A0L6UAM7"/>
<keyword evidence="1" id="KW-0472">Membrane</keyword>
<gene>
    <name evidence="2" type="ORF">VP01_8269g1</name>
</gene>
<keyword evidence="1" id="KW-1133">Transmembrane helix</keyword>
<keyword evidence="3" id="KW-1185">Reference proteome</keyword>
<reference evidence="2 3" key="1">
    <citation type="submission" date="2015-08" db="EMBL/GenBank/DDBJ databases">
        <title>Next Generation Sequencing and Analysis of the Genome of Puccinia sorghi L Schw, the Causal Agent of Maize Common Rust.</title>
        <authorList>
            <person name="Rochi L."/>
            <person name="Burguener G."/>
            <person name="Darino M."/>
            <person name="Turjanski A."/>
            <person name="Kreff E."/>
            <person name="Dieguez M.J."/>
            <person name="Sacco F."/>
        </authorList>
    </citation>
    <scope>NUCLEOTIDE SEQUENCE [LARGE SCALE GENOMIC DNA]</scope>
    <source>
        <strain evidence="2 3">RO10H11247</strain>
    </source>
</reference>
<evidence type="ECO:0000313" key="2">
    <source>
        <dbReference type="EMBL" id="KNZ45317.1"/>
    </source>
</evidence>
<dbReference type="PANTHER" id="PTHR33266">
    <property type="entry name" value="CHROMOSOME 15, WHOLE GENOME SHOTGUN SEQUENCE"/>
    <property type="match status" value="1"/>
</dbReference>
<evidence type="ECO:0000256" key="1">
    <source>
        <dbReference type="SAM" id="Phobius"/>
    </source>
</evidence>
<dbReference type="Proteomes" id="UP000037035">
    <property type="component" value="Unassembled WGS sequence"/>
</dbReference>
<comment type="caution">
    <text evidence="2">The sequence shown here is derived from an EMBL/GenBank/DDBJ whole genome shotgun (WGS) entry which is preliminary data.</text>
</comment>
<dbReference type="VEuPathDB" id="FungiDB:VP01_8269g1"/>
<dbReference type="EMBL" id="LAVV01013792">
    <property type="protein sequence ID" value="KNZ45317.1"/>
    <property type="molecule type" value="Genomic_DNA"/>
</dbReference>
<accession>A0A0L6UAM7</accession>
<proteinExistence type="predicted"/>
<organism evidence="2 3">
    <name type="scientific">Puccinia sorghi</name>
    <dbReference type="NCBI Taxonomy" id="27349"/>
    <lineage>
        <taxon>Eukaryota</taxon>
        <taxon>Fungi</taxon>
        <taxon>Dikarya</taxon>
        <taxon>Basidiomycota</taxon>
        <taxon>Pucciniomycotina</taxon>
        <taxon>Pucciniomycetes</taxon>
        <taxon>Pucciniales</taxon>
        <taxon>Pucciniaceae</taxon>
        <taxon>Puccinia</taxon>
    </lineage>
</organism>
<keyword evidence="1" id="KW-0812">Transmembrane</keyword>
<sequence>PGIFTSDCPPGSQHKLPGFVIIIIIIFLFLKLYYFLYRGLAVKCKPLQQGFDQLFTIYLNRGPDSLDEQNITFCGVQASDVELVQDNPYLVLLVSLKSQGEITPLPILPEDNRPASQVFPWFEEFCVSSY</sequence>
<evidence type="ECO:0000313" key="3">
    <source>
        <dbReference type="Proteomes" id="UP000037035"/>
    </source>
</evidence>
<dbReference type="PANTHER" id="PTHR33266:SF1">
    <property type="entry name" value="F-BOX DOMAIN-CONTAINING PROTEIN"/>
    <property type="match status" value="1"/>
</dbReference>
<name>A0A0L6UAM7_9BASI</name>